<dbReference type="AlphaFoldDB" id="A0A1P8JQC3"/>
<name>A0A1P8JQC3_9BURK</name>
<evidence type="ECO:0000313" key="8">
    <source>
        <dbReference type="Proteomes" id="UP000186609"/>
    </source>
</evidence>
<proteinExistence type="predicted"/>
<organism evidence="7 8">
    <name type="scientific">Rhodoferax koreensis</name>
    <dbReference type="NCBI Taxonomy" id="1842727"/>
    <lineage>
        <taxon>Bacteria</taxon>
        <taxon>Pseudomonadati</taxon>
        <taxon>Pseudomonadota</taxon>
        <taxon>Betaproteobacteria</taxon>
        <taxon>Burkholderiales</taxon>
        <taxon>Comamonadaceae</taxon>
        <taxon>Rhodoferax</taxon>
    </lineage>
</organism>
<keyword evidence="3" id="KW-1133">Transmembrane helix</keyword>
<evidence type="ECO:0000256" key="3">
    <source>
        <dbReference type="ARBA" id="ARBA00022989"/>
    </source>
</evidence>
<evidence type="ECO:0000259" key="6">
    <source>
        <dbReference type="PROSITE" id="PS52015"/>
    </source>
</evidence>
<sequence>MRVFNVRVAAVLIAAALAGCASTDPQPWPAKVVSVDQMKVLTPIRMKFIHTSEEKSGVLTTVLVVHVDAQGKAVRSRVEQSSGHARVDEAAKLALLEARFAPYTVDGAPEAVSVVMPMHVPVKKL</sequence>
<feature type="domain" description="TonB C-terminal" evidence="6">
    <location>
        <begin position="33"/>
        <end position="125"/>
    </location>
</feature>
<dbReference type="NCBIfam" id="TIGR01352">
    <property type="entry name" value="tonB_Cterm"/>
    <property type="match status" value="1"/>
</dbReference>
<accession>A0A1P8JQC3</accession>
<evidence type="ECO:0000313" key="7">
    <source>
        <dbReference type="EMBL" id="APW35925.1"/>
    </source>
</evidence>
<dbReference type="GO" id="GO:0055085">
    <property type="term" value="P:transmembrane transport"/>
    <property type="evidence" value="ECO:0007669"/>
    <property type="project" value="InterPro"/>
</dbReference>
<dbReference type="InterPro" id="IPR006260">
    <property type="entry name" value="TonB/TolA_C"/>
</dbReference>
<dbReference type="EMBL" id="CP019236">
    <property type="protein sequence ID" value="APW35925.1"/>
    <property type="molecule type" value="Genomic_DNA"/>
</dbReference>
<evidence type="ECO:0000256" key="1">
    <source>
        <dbReference type="ARBA" id="ARBA00004167"/>
    </source>
</evidence>
<dbReference type="GO" id="GO:0016020">
    <property type="term" value="C:membrane"/>
    <property type="evidence" value="ECO:0007669"/>
    <property type="project" value="UniProtKB-SubCell"/>
</dbReference>
<dbReference type="Proteomes" id="UP000186609">
    <property type="component" value="Chromosome"/>
</dbReference>
<dbReference type="PROSITE" id="PS52015">
    <property type="entry name" value="TONB_CTD"/>
    <property type="match status" value="1"/>
</dbReference>
<dbReference type="RefSeq" id="WP_076195779.1">
    <property type="nucleotide sequence ID" value="NZ_CP019236.1"/>
</dbReference>
<dbReference type="Gene3D" id="3.30.1150.10">
    <property type="match status" value="1"/>
</dbReference>
<reference evidence="7 8" key="1">
    <citation type="submission" date="2017-01" db="EMBL/GenBank/DDBJ databases">
        <authorList>
            <person name="Mah S.A."/>
            <person name="Swanson W.J."/>
            <person name="Moy G.W."/>
            <person name="Vacquier V.D."/>
        </authorList>
    </citation>
    <scope>NUCLEOTIDE SEQUENCE [LARGE SCALE GENOMIC DNA]</scope>
    <source>
        <strain evidence="7 8">DCY110</strain>
    </source>
</reference>
<keyword evidence="5" id="KW-0732">Signal</keyword>
<comment type="subcellular location">
    <subcellularLocation>
        <location evidence="1">Membrane</location>
        <topology evidence="1">Single-pass membrane protein</topology>
    </subcellularLocation>
</comment>
<keyword evidence="8" id="KW-1185">Reference proteome</keyword>
<keyword evidence="2" id="KW-0812">Transmembrane</keyword>
<keyword evidence="4" id="KW-0472">Membrane</keyword>
<dbReference type="InterPro" id="IPR037682">
    <property type="entry name" value="TonB_C"/>
</dbReference>
<dbReference type="OrthoDB" id="9792439at2"/>
<feature type="signal peptide" evidence="5">
    <location>
        <begin position="1"/>
        <end position="23"/>
    </location>
</feature>
<dbReference type="PROSITE" id="PS51257">
    <property type="entry name" value="PROKAR_LIPOPROTEIN"/>
    <property type="match status" value="1"/>
</dbReference>
<protein>
    <recommendedName>
        <fullName evidence="6">TonB C-terminal domain-containing protein</fullName>
    </recommendedName>
</protein>
<evidence type="ECO:0000256" key="2">
    <source>
        <dbReference type="ARBA" id="ARBA00022692"/>
    </source>
</evidence>
<dbReference type="KEGG" id="rhy:RD110_00775"/>
<dbReference type="SUPFAM" id="SSF74653">
    <property type="entry name" value="TolA/TonB C-terminal domain"/>
    <property type="match status" value="1"/>
</dbReference>
<dbReference type="Pfam" id="PF13103">
    <property type="entry name" value="TonB_2"/>
    <property type="match status" value="1"/>
</dbReference>
<feature type="chain" id="PRO_5012681646" description="TonB C-terminal domain-containing protein" evidence="5">
    <location>
        <begin position="24"/>
        <end position="125"/>
    </location>
</feature>
<evidence type="ECO:0000256" key="5">
    <source>
        <dbReference type="SAM" id="SignalP"/>
    </source>
</evidence>
<gene>
    <name evidence="7" type="ORF">RD110_00775</name>
</gene>
<evidence type="ECO:0000256" key="4">
    <source>
        <dbReference type="ARBA" id="ARBA00023136"/>
    </source>
</evidence>
<dbReference type="STRING" id="1842727.RD110_00775"/>